<dbReference type="NCBIfam" id="NF007507">
    <property type="entry name" value="PRK10102.1"/>
    <property type="match status" value="1"/>
</dbReference>
<dbReference type="InterPro" id="IPR053722">
    <property type="entry name" value="Curli_assembly_CsgC/AgfC"/>
</dbReference>
<gene>
    <name evidence="7" type="primary">csgC</name>
    <name evidence="7" type="ORF">AB7Z85_10975</name>
</gene>
<comment type="subcellular location">
    <subcellularLocation>
        <location evidence="1">Periplasm</location>
    </subcellularLocation>
</comment>
<protein>
    <recommendedName>
        <fullName evidence="3">Curli assembly protein CsgC</fullName>
    </recommendedName>
</protein>
<evidence type="ECO:0000313" key="7">
    <source>
        <dbReference type="EMBL" id="MEX9253026.1"/>
    </source>
</evidence>
<evidence type="ECO:0000256" key="3">
    <source>
        <dbReference type="ARBA" id="ARBA00017442"/>
    </source>
</evidence>
<keyword evidence="5" id="KW-0574">Periplasm</keyword>
<organism evidence="7 8">
    <name type="scientific">Pseudenterobacter timonensis</name>
    <dbReference type="NCBI Taxonomy" id="1755099"/>
    <lineage>
        <taxon>Bacteria</taxon>
        <taxon>Pseudomonadati</taxon>
        <taxon>Pseudomonadota</taxon>
        <taxon>Gammaproteobacteria</taxon>
        <taxon>Enterobacterales</taxon>
        <taxon>Enterobacteriaceae</taxon>
        <taxon>Pseudenterobacter</taxon>
    </lineage>
</organism>
<dbReference type="Gene3D" id="2.60.40.2420">
    <property type="match status" value="1"/>
</dbReference>
<evidence type="ECO:0000256" key="4">
    <source>
        <dbReference type="ARBA" id="ARBA00022729"/>
    </source>
</evidence>
<comment type="similarity">
    <text evidence="2">Belongs to the CsgC/AgfC family.</text>
</comment>
<dbReference type="Pfam" id="PF10610">
    <property type="entry name" value="Tafi-CsgC"/>
    <property type="match status" value="1"/>
</dbReference>
<name>A0ABV4A6A3_9ENTR</name>
<evidence type="ECO:0000313" key="8">
    <source>
        <dbReference type="Proteomes" id="UP001561463"/>
    </source>
</evidence>
<evidence type="ECO:0000256" key="6">
    <source>
        <dbReference type="ARBA" id="ARBA00023186"/>
    </source>
</evidence>
<keyword evidence="6" id="KW-0143">Chaperone</keyword>
<evidence type="ECO:0000256" key="5">
    <source>
        <dbReference type="ARBA" id="ARBA00022764"/>
    </source>
</evidence>
<accession>A0ABV4A6A3</accession>
<sequence>MHTFLLLAALSSQITFKTLQEGTMTTIIPQVTLVEPCLCHVEIIARRKGQGGESHSRQKNSLSLPANQTIDLSRLRLNITPEDKVTIIVTVSDGQSLHLTQQWPPSE</sequence>
<dbReference type="Proteomes" id="UP001561463">
    <property type="component" value="Unassembled WGS sequence"/>
</dbReference>
<reference evidence="7 8" key="1">
    <citation type="submission" date="2024-03" db="EMBL/GenBank/DDBJ databases">
        <title>Role of Flies in the Dissemination of Carbapenem-Resistant Enterobacteriaceae (CRE): An Epidemiological and Genomic Study in China.</title>
        <authorList>
            <person name="Chen K."/>
            <person name="Zhang R."/>
            <person name="Chen S."/>
        </authorList>
    </citation>
    <scope>NUCLEOTIDE SEQUENCE [LARGE SCALE GENOMIC DNA]</scope>
    <source>
        <strain evidence="8">fly-313</strain>
    </source>
</reference>
<dbReference type="EMBL" id="JBFZPZ010000007">
    <property type="protein sequence ID" value="MEX9253026.1"/>
    <property type="molecule type" value="Genomic_DNA"/>
</dbReference>
<keyword evidence="4" id="KW-0732">Signal</keyword>
<comment type="caution">
    <text evidence="7">The sequence shown here is derived from an EMBL/GenBank/DDBJ whole genome shotgun (WGS) entry which is preliminary data.</text>
</comment>
<evidence type="ECO:0000256" key="1">
    <source>
        <dbReference type="ARBA" id="ARBA00004418"/>
    </source>
</evidence>
<dbReference type="InterPro" id="IPR014491">
    <property type="entry name" value="Curli_production_prot_CsgC"/>
</dbReference>
<keyword evidence="8" id="KW-1185">Reference proteome</keyword>
<evidence type="ECO:0000256" key="2">
    <source>
        <dbReference type="ARBA" id="ARBA00006329"/>
    </source>
</evidence>
<dbReference type="RefSeq" id="WP_369497785.1">
    <property type="nucleotide sequence ID" value="NZ_JBFZPZ010000007.1"/>
</dbReference>
<proteinExistence type="inferred from homology"/>